<dbReference type="InterPro" id="IPR006312">
    <property type="entry name" value="TatA/E"/>
</dbReference>
<evidence type="ECO:0000256" key="8">
    <source>
        <dbReference type="ARBA" id="ARBA00023136"/>
    </source>
</evidence>
<evidence type="ECO:0000256" key="7">
    <source>
        <dbReference type="ARBA" id="ARBA00023010"/>
    </source>
</evidence>
<keyword evidence="5 9" id="KW-0653">Protein transport</keyword>
<dbReference type="PANTHER" id="PTHR42982:SF1">
    <property type="entry name" value="SEC-INDEPENDENT PROTEIN TRANSLOCASE PROTEIN TATA"/>
    <property type="match status" value="1"/>
</dbReference>
<comment type="subunit">
    <text evidence="9">The Tat system comprises two distinct complexes: a TatABC complex, containing multiple copies of TatA, TatB and TatC subunits, and a separate TatA complex, containing only TatA subunits. Substrates initially bind to the TatABC complex, which probably triggers association of the separate TatA complex to form the active translocon.</text>
</comment>
<evidence type="ECO:0000313" key="11">
    <source>
        <dbReference type="EMBL" id="MBJ7266423.1"/>
    </source>
</evidence>
<evidence type="ECO:0000256" key="3">
    <source>
        <dbReference type="ARBA" id="ARBA00022475"/>
    </source>
</evidence>
<evidence type="ECO:0000256" key="5">
    <source>
        <dbReference type="ARBA" id="ARBA00022927"/>
    </source>
</evidence>
<feature type="compositionally biased region" description="Polar residues" evidence="10">
    <location>
        <begin position="53"/>
        <end position="62"/>
    </location>
</feature>
<dbReference type="Proteomes" id="UP000655994">
    <property type="component" value="Unassembled WGS sequence"/>
</dbReference>
<evidence type="ECO:0000256" key="10">
    <source>
        <dbReference type="SAM" id="MobiDB-lite"/>
    </source>
</evidence>
<evidence type="ECO:0000313" key="12">
    <source>
        <dbReference type="EMBL" id="MBJ7314791.1"/>
    </source>
</evidence>
<evidence type="ECO:0000313" key="13">
    <source>
        <dbReference type="Proteomes" id="UP000621390"/>
    </source>
</evidence>
<feature type="transmembrane region" description="Helical" evidence="9">
    <location>
        <begin position="6"/>
        <end position="23"/>
    </location>
</feature>
<sequence length="74" mass="7839">MGFGGMSLVQLGILLAIVILLFGSRKLRTFGSDLGSAIKGFKSSISDGGAENNYASCDGQKSTSKEENENEHRV</sequence>
<evidence type="ECO:0000256" key="9">
    <source>
        <dbReference type="HAMAP-Rule" id="MF_00236"/>
    </source>
</evidence>
<keyword evidence="6 9" id="KW-1133">Transmembrane helix</keyword>
<dbReference type="Pfam" id="PF02416">
    <property type="entry name" value="TatA_B_E"/>
    <property type="match status" value="1"/>
</dbReference>
<dbReference type="EMBL" id="JAEMOP010000002">
    <property type="protein sequence ID" value="MBJ7314791.1"/>
    <property type="molecule type" value="Genomic_DNA"/>
</dbReference>
<organism evidence="12 13">
    <name type="scientific">Idiomarina abyssalis</name>
    <dbReference type="NCBI Taxonomy" id="86102"/>
    <lineage>
        <taxon>Bacteria</taxon>
        <taxon>Pseudomonadati</taxon>
        <taxon>Pseudomonadota</taxon>
        <taxon>Gammaproteobacteria</taxon>
        <taxon>Alteromonadales</taxon>
        <taxon>Idiomarinaceae</taxon>
        <taxon>Idiomarina</taxon>
    </lineage>
</organism>
<dbReference type="Gene3D" id="1.20.5.3310">
    <property type="match status" value="1"/>
</dbReference>
<name>A0A8I1KDA8_9GAMM</name>
<comment type="similarity">
    <text evidence="9">Belongs to the TatA/E family.</text>
</comment>
<evidence type="ECO:0000256" key="6">
    <source>
        <dbReference type="ARBA" id="ARBA00022989"/>
    </source>
</evidence>
<dbReference type="AlphaFoldDB" id="A0A8I1KDA8"/>
<comment type="caution">
    <text evidence="12">The sequence shown here is derived from an EMBL/GenBank/DDBJ whole genome shotgun (WGS) entry which is preliminary data.</text>
</comment>
<proteinExistence type="inferred from homology"/>
<evidence type="ECO:0000313" key="14">
    <source>
        <dbReference type="Proteomes" id="UP000655994"/>
    </source>
</evidence>
<dbReference type="EMBL" id="JAEMOS010000015">
    <property type="protein sequence ID" value="MBJ7266423.1"/>
    <property type="molecule type" value="Genomic_DNA"/>
</dbReference>
<comment type="subcellular location">
    <subcellularLocation>
        <location evidence="1 9">Cell membrane</location>
        <topology evidence="1 9">Single-pass membrane protein</topology>
    </subcellularLocation>
</comment>
<accession>A0A8I1KDA8</accession>
<reference evidence="12 14" key="1">
    <citation type="submission" date="2020-09" db="EMBL/GenBank/DDBJ databases">
        <title>Draft Genomes of Bacterial Isolates from North Pond Shallow Sediments.</title>
        <authorList>
            <person name="Kiel Reese B."/>
            <person name="Mullis M."/>
            <person name="Weisend R.E."/>
        </authorList>
    </citation>
    <scope>NUCLEOTIDE SEQUENCE</scope>
    <source>
        <strain evidence="12">KJE-2</strain>
        <strain evidence="11 14">KJE-3</strain>
    </source>
</reference>
<keyword evidence="3 9" id="KW-1003">Cell membrane</keyword>
<protein>
    <recommendedName>
        <fullName evidence="9">Sec-independent protein translocase protein TatA</fullName>
    </recommendedName>
</protein>
<dbReference type="GO" id="GO:0043953">
    <property type="term" value="P:protein transport by the Tat complex"/>
    <property type="evidence" value="ECO:0007669"/>
    <property type="project" value="UniProtKB-UniRule"/>
</dbReference>
<feature type="region of interest" description="Disordered" evidence="10">
    <location>
        <begin position="42"/>
        <end position="74"/>
    </location>
</feature>
<comment type="function">
    <text evidence="9">Part of the twin-arginine translocation (Tat) system that transports large folded proteins containing a characteristic twin-arginine motif in their signal peptide across membranes. TatA could form the protein-conducting channel of the Tat system.</text>
</comment>
<dbReference type="Proteomes" id="UP000621390">
    <property type="component" value="Unassembled WGS sequence"/>
</dbReference>
<dbReference type="PANTHER" id="PTHR42982">
    <property type="entry name" value="SEC-INDEPENDENT PROTEIN TRANSLOCASE PROTEIN TATA"/>
    <property type="match status" value="1"/>
</dbReference>
<keyword evidence="8 9" id="KW-0472">Membrane</keyword>
<keyword evidence="2 9" id="KW-0813">Transport</keyword>
<dbReference type="GO" id="GO:0033281">
    <property type="term" value="C:TAT protein transport complex"/>
    <property type="evidence" value="ECO:0007669"/>
    <property type="project" value="UniProtKB-UniRule"/>
</dbReference>
<dbReference type="GO" id="GO:0008320">
    <property type="term" value="F:protein transmembrane transporter activity"/>
    <property type="evidence" value="ECO:0007669"/>
    <property type="project" value="UniProtKB-UniRule"/>
</dbReference>
<gene>
    <name evidence="9" type="primary">tatA</name>
    <name evidence="11" type="ORF">JHC10_05615</name>
    <name evidence="12" type="ORF">JHC11_02075</name>
</gene>
<keyword evidence="7 9" id="KW-0811">Translocation</keyword>
<evidence type="ECO:0000256" key="4">
    <source>
        <dbReference type="ARBA" id="ARBA00022692"/>
    </source>
</evidence>
<keyword evidence="4 9" id="KW-0812">Transmembrane</keyword>
<dbReference type="HAMAP" id="MF_00236">
    <property type="entry name" value="TatA_E"/>
    <property type="match status" value="1"/>
</dbReference>
<evidence type="ECO:0000256" key="2">
    <source>
        <dbReference type="ARBA" id="ARBA00022448"/>
    </source>
</evidence>
<dbReference type="InterPro" id="IPR003369">
    <property type="entry name" value="TatA/B/E"/>
</dbReference>
<keyword evidence="14" id="KW-1185">Reference proteome</keyword>
<evidence type="ECO:0000256" key="1">
    <source>
        <dbReference type="ARBA" id="ARBA00004162"/>
    </source>
</evidence>
<feature type="compositionally biased region" description="Basic and acidic residues" evidence="10">
    <location>
        <begin position="63"/>
        <end position="74"/>
    </location>
</feature>
<dbReference type="RefSeq" id="WP_199494127.1">
    <property type="nucleotide sequence ID" value="NZ_DFMD01000018.1"/>
</dbReference>